<dbReference type="OrthoDB" id="68575at2759"/>
<dbReference type="Gene3D" id="3.30.70.1990">
    <property type="match status" value="1"/>
</dbReference>
<dbReference type="SUPFAM" id="SSF51905">
    <property type="entry name" value="FAD/NAD(P)-binding domain"/>
    <property type="match status" value="1"/>
</dbReference>
<dbReference type="Proteomes" id="UP000070700">
    <property type="component" value="Unassembled WGS sequence"/>
</dbReference>
<dbReference type="InParanoid" id="A0A132B6Q9"/>
<name>A0A132B6Q9_MOLSC</name>
<evidence type="ECO:0000313" key="1">
    <source>
        <dbReference type="EMBL" id="KUJ08090.1"/>
    </source>
</evidence>
<keyword evidence="2" id="KW-1185">Reference proteome</keyword>
<organism evidence="1 2">
    <name type="scientific">Mollisia scopiformis</name>
    <name type="common">Conifer needle endophyte fungus</name>
    <name type="synonym">Phialocephala scopiformis</name>
    <dbReference type="NCBI Taxonomy" id="149040"/>
    <lineage>
        <taxon>Eukaryota</taxon>
        <taxon>Fungi</taxon>
        <taxon>Dikarya</taxon>
        <taxon>Ascomycota</taxon>
        <taxon>Pezizomycotina</taxon>
        <taxon>Leotiomycetes</taxon>
        <taxon>Helotiales</taxon>
        <taxon>Mollisiaceae</taxon>
        <taxon>Mollisia</taxon>
    </lineage>
</organism>
<dbReference type="KEGG" id="psco:LY89DRAFT_659797"/>
<proteinExistence type="predicted"/>
<reference evidence="1 2" key="1">
    <citation type="submission" date="2015-10" db="EMBL/GenBank/DDBJ databases">
        <title>Full genome of DAOMC 229536 Phialocephala scopiformis, a fungal endophyte of spruce producing the potent anti-insectan compound rugulosin.</title>
        <authorList>
            <consortium name="DOE Joint Genome Institute"/>
            <person name="Walker A.K."/>
            <person name="Frasz S.L."/>
            <person name="Seifert K.A."/>
            <person name="Miller J.D."/>
            <person name="Mondo S.J."/>
            <person name="Labutti K."/>
            <person name="Lipzen A."/>
            <person name="Dockter R."/>
            <person name="Kennedy M."/>
            <person name="Grigoriev I.V."/>
            <person name="Spatafora J.W."/>
        </authorList>
    </citation>
    <scope>NUCLEOTIDE SEQUENCE [LARGE SCALE GENOMIC DNA]</scope>
    <source>
        <strain evidence="1 2">CBS 120377</strain>
    </source>
</reference>
<dbReference type="InterPro" id="IPR036188">
    <property type="entry name" value="FAD/NAD-bd_sf"/>
</dbReference>
<dbReference type="GeneID" id="28822253"/>
<evidence type="ECO:0000313" key="2">
    <source>
        <dbReference type="Proteomes" id="UP000070700"/>
    </source>
</evidence>
<protein>
    <submittedName>
        <fullName evidence="1">Uncharacterized protein</fullName>
    </submittedName>
</protein>
<dbReference type="Gene3D" id="3.50.50.60">
    <property type="entry name" value="FAD/NAD(P)-binding domain"/>
    <property type="match status" value="1"/>
</dbReference>
<dbReference type="RefSeq" id="XP_018062445.1">
    <property type="nucleotide sequence ID" value="XM_018212527.1"/>
</dbReference>
<dbReference type="EMBL" id="KQ947437">
    <property type="protein sequence ID" value="KUJ08090.1"/>
    <property type="molecule type" value="Genomic_DNA"/>
</dbReference>
<accession>A0A132B6Q9</accession>
<sequence length="479" mass="51985">MSISISWIWRSPLGTIFKALVLSKLAIAGHYPLSVVNTDVAILGGGASGTYAAVRLREDYGKSDLLIEMEAVLGGHVNTYTDPETGEAFNYGVQSYIDYKGAKAFFERFGIPLQPNVLFSSNTLDVDPNTGKLVNVPVGPPLNSSVAALQRYYDVIVPWNDILLPGYWDFPPGEQIPADLLLPFSDFVTKYELEDMAPVLAVVSGQSISTTNPTLFVVKNFGTPVVEGFLNNTFFDPVPFNNSLLYGDAERLLGESVVLTSTVIEANRSDHGVRLVIENLQTGKRTLVFAKRLLVASQPSIENLAVLGLDKQETAVFSTWSYGTVYTAVLKTNLIPDNTSVAFVTPANSTSAQKPYSFGITWNGAPGYFWIIFGSEESFTEVEASEAIVAEMKVLYNGGAFPPIGSSTPSSEVVAISNHSSVTWGQSVAQLEAGFVQDLYALQGHKSTWYTGGLWCPDYSSNVWAFTDTVLPKLLDGID</sequence>
<dbReference type="AlphaFoldDB" id="A0A132B6Q9"/>
<dbReference type="Gene3D" id="1.10.405.20">
    <property type="match status" value="1"/>
</dbReference>
<dbReference type="Pfam" id="PF13450">
    <property type="entry name" value="NAD_binding_8"/>
    <property type="match status" value="1"/>
</dbReference>
<gene>
    <name evidence="1" type="ORF">LY89DRAFT_659797</name>
</gene>